<feature type="domain" description="UvrD-like helicase ATP-binding" evidence="5">
    <location>
        <begin position="23"/>
        <end position="113"/>
    </location>
</feature>
<evidence type="ECO:0000256" key="2">
    <source>
        <dbReference type="ARBA" id="ARBA00022801"/>
    </source>
</evidence>
<keyword evidence="4" id="KW-0067">ATP-binding</keyword>
<dbReference type="Proteomes" id="UP000422764">
    <property type="component" value="Chromosome"/>
</dbReference>
<dbReference type="InterPro" id="IPR013986">
    <property type="entry name" value="DExx_box_DNA_helicase_dom_sf"/>
</dbReference>
<dbReference type="Pfam" id="PF00580">
    <property type="entry name" value="UvrD-helicase"/>
    <property type="match status" value="1"/>
</dbReference>
<keyword evidence="7" id="KW-1185">Reference proteome</keyword>
<proteinExistence type="predicted"/>
<dbReference type="GO" id="GO:0004386">
    <property type="term" value="F:helicase activity"/>
    <property type="evidence" value="ECO:0007669"/>
    <property type="project" value="UniProtKB-KW"/>
</dbReference>
<dbReference type="EMBL" id="CP046522">
    <property type="protein sequence ID" value="QGU95432.1"/>
    <property type="molecule type" value="Genomic_DNA"/>
</dbReference>
<organism evidence="6 7">
    <name type="scientific">Clostridium bovifaecis</name>
    <dbReference type="NCBI Taxonomy" id="2184719"/>
    <lineage>
        <taxon>Bacteria</taxon>
        <taxon>Bacillati</taxon>
        <taxon>Bacillota</taxon>
        <taxon>Clostridia</taxon>
        <taxon>Eubacteriales</taxon>
        <taxon>Clostridiaceae</taxon>
        <taxon>Clostridium</taxon>
    </lineage>
</organism>
<dbReference type="GO" id="GO:0016787">
    <property type="term" value="F:hydrolase activity"/>
    <property type="evidence" value="ECO:0007669"/>
    <property type="project" value="UniProtKB-KW"/>
</dbReference>
<dbReference type="Gene3D" id="3.40.50.300">
    <property type="entry name" value="P-loop containing nucleotide triphosphate hydrolases"/>
    <property type="match status" value="1"/>
</dbReference>
<evidence type="ECO:0000256" key="4">
    <source>
        <dbReference type="ARBA" id="ARBA00022840"/>
    </source>
</evidence>
<evidence type="ECO:0000313" key="7">
    <source>
        <dbReference type="Proteomes" id="UP000422764"/>
    </source>
</evidence>
<keyword evidence="3" id="KW-0347">Helicase</keyword>
<dbReference type="AlphaFoldDB" id="A0A6I6EP01"/>
<name>A0A6I6EP01_9CLOT</name>
<evidence type="ECO:0000256" key="3">
    <source>
        <dbReference type="ARBA" id="ARBA00022806"/>
    </source>
</evidence>
<evidence type="ECO:0000313" key="6">
    <source>
        <dbReference type="EMBL" id="QGU95432.1"/>
    </source>
</evidence>
<dbReference type="SUPFAM" id="SSF52540">
    <property type="entry name" value="P-loop containing nucleoside triphosphate hydrolases"/>
    <property type="match status" value="1"/>
</dbReference>
<accession>A0A6I6EP01</accession>
<keyword evidence="1" id="KW-0547">Nucleotide-binding</keyword>
<evidence type="ECO:0000256" key="1">
    <source>
        <dbReference type="ARBA" id="ARBA00022741"/>
    </source>
</evidence>
<sequence length="114" mass="13718">MYLLEKEAKAFCRKNSKKFYPYNIKFSDLAIENNQCRLLNLDLCNAEDKTIYKSIFQMKMMILKRGILSYSDIFMLGNECIKKIPELKNYFNYRFKYVFMDEVQDTKKISTEIT</sequence>
<evidence type="ECO:0000259" key="5">
    <source>
        <dbReference type="Pfam" id="PF00580"/>
    </source>
</evidence>
<dbReference type="InterPro" id="IPR014016">
    <property type="entry name" value="UvrD-like_ATP-bd"/>
</dbReference>
<dbReference type="InterPro" id="IPR027417">
    <property type="entry name" value="P-loop_NTPase"/>
</dbReference>
<reference evidence="6 7" key="1">
    <citation type="submission" date="2019-12" db="EMBL/GenBank/DDBJ databases">
        <title>Genome sequenceing of Clostridium bovifaecis.</title>
        <authorList>
            <person name="Yao Y."/>
        </authorList>
    </citation>
    <scope>NUCLEOTIDE SEQUENCE [LARGE SCALE GENOMIC DNA]</scope>
    <source>
        <strain evidence="6 7">BXX</strain>
    </source>
</reference>
<dbReference type="GO" id="GO:0005524">
    <property type="term" value="F:ATP binding"/>
    <property type="evidence" value="ECO:0007669"/>
    <property type="project" value="UniProtKB-KW"/>
</dbReference>
<dbReference type="Gene3D" id="1.10.10.160">
    <property type="match status" value="1"/>
</dbReference>
<keyword evidence="2" id="KW-0378">Hydrolase</keyword>
<protein>
    <recommendedName>
        <fullName evidence="5">UvrD-like helicase ATP-binding domain-containing protein</fullName>
    </recommendedName>
</protein>
<gene>
    <name evidence="6" type="ORF">GOM49_10340</name>
</gene>